<dbReference type="InterPro" id="IPR002060">
    <property type="entry name" value="Squ/phyt_synthse"/>
</dbReference>
<evidence type="ECO:0000313" key="4">
    <source>
        <dbReference type="EMBL" id="NEY73423.1"/>
    </source>
</evidence>
<dbReference type="SUPFAM" id="SSF48576">
    <property type="entry name" value="Terpenoid synthases"/>
    <property type="match status" value="1"/>
</dbReference>
<dbReference type="GO" id="GO:0016117">
    <property type="term" value="P:carotenoid biosynthetic process"/>
    <property type="evidence" value="ECO:0007669"/>
    <property type="project" value="UniProtKB-KW"/>
</dbReference>
<dbReference type="PANTHER" id="PTHR31480">
    <property type="entry name" value="BIFUNCTIONAL LYCOPENE CYCLASE/PHYTOENE SYNTHASE"/>
    <property type="match status" value="1"/>
</dbReference>
<comment type="pathway">
    <text evidence="1">Carotenoid biosynthesis.</text>
</comment>
<evidence type="ECO:0000256" key="2">
    <source>
        <dbReference type="ARBA" id="ARBA00022679"/>
    </source>
</evidence>
<dbReference type="Pfam" id="PF00494">
    <property type="entry name" value="SQS_PSY"/>
    <property type="match status" value="1"/>
</dbReference>
<dbReference type="InterPro" id="IPR019845">
    <property type="entry name" value="Squalene/phytoene_synthase_CS"/>
</dbReference>
<dbReference type="InterPro" id="IPR033904">
    <property type="entry name" value="Trans_IPPS_HH"/>
</dbReference>
<protein>
    <submittedName>
        <fullName evidence="4">Phytoene/squalene synthase family protein</fullName>
    </submittedName>
</protein>
<dbReference type="InterPro" id="IPR008949">
    <property type="entry name" value="Isoprenoid_synthase_dom_sf"/>
</dbReference>
<dbReference type="CDD" id="cd00683">
    <property type="entry name" value="Trans_IPPS_HH"/>
    <property type="match status" value="1"/>
</dbReference>
<dbReference type="AlphaFoldDB" id="A0A6M0QAV4"/>
<organism evidence="4 5">
    <name type="scientific">Bacillus mesophilus</name>
    <dbReference type="NCBI Taxonomy" id="1808955"/>
    <lineage>
        <taxon>Bacteria</taxon>
        <taxon>Bacillati</taxon>
        <taxon>Bacillota</taxon>
        <taxon>Bacilli</taxon>
        <taxon>Bacillales</taxon>
        <taxon>Bacillaceae</taxon>
        <taxon>Bacillus</taxon>
    </lineage>
</organism>
<dbReference type="Proteomes" id="UP000481043">
    <property type="component" value="Unassembled WGS sequence"/>
</dbReference>
<evidence type="ECO:0000313" key="5">
    <source>
        <dbReference type="Proteomes" id="UP000481043"/>
    </source>
</evidence>
<comment type="caution">
    <text evidence="4">The sequence shown here is derived from an EMBL/GenBank/DDBJ whole genome shotgun (WGS) entry which is preliminary data.</text>
</comment>
<keyword evidence="5" id="KW-1185">Reference proteome</keyword>
<name>A0A6M0QAV4_9BACI</name>
<dbReference type="EMBL" id="JAAIWM010000007">
    <property type="protein sequence ID" value="NEY73423.1"/>
    <property type="molecule type" value="Genomic_DNA"/>
</dbReference>
<dbReference type="SFLD" id="SFLDG01212">
    <property type="entry name" value="Phytoene_synthase_like"/>
    <property type="match status" value="1"/>
</dbReference>
<keyword evidence="3" id="KW-0125">Carotenoid biosynthesis</keyword>
<dbReference type="GO" id="GO:0004311">
    <property type="term" value="F:geranylgeranyl diphosphate synthase activity"/>
    <property type="evidence" value="ECO:0007669"/>
    <property type="project" value="InterPro"/>
</dbReference>
<dbReference type="GO" id="GO:0051996">
    <property type="term" value="F:squalene synthase [NAD(P)H] activity"/>
    <property type="evidence" value="ECO:0007669"/>
    <property type="project" value="InterPro"/>
</dbReference>
<accession>A0A6M0QAV4</accession>
<dbReference type="PROSITE" id="PS01045">
    <property type="entry name" value="SQUALEN_PHYTOEN_SYN_2"/>
    <property type="match status" value="1"/>
</dbReference>
<reference evidence="4 5" key="1">
    <citation type="submission" date="2020-02" db="EMBL/GenBank/DDBJ databases">
        <title>Bacillus aquiflavi sp. nov., isolated from yellow water of strong flavor Chinese baijiu in Yibin region of China.</title>
        <authorList>
            <person name="Xie J."/>
        </authorList>
    </citation>
    <scope>NUCLEOTIDE SEQUENCE [LARGE SCALE GENOMIC DNA]</scope>
    <source>
        <strain evidence="4 5">SA4</strain>
    </source>
</reference>
<gene>
    <name evidence="4" type="ORF">G4D63_16940</name>
</gene>
<proteinExistence type="predicted"/>
<dbReference type="SFLD" id="SFLDG01018">
    <property type="entry name" value="Squalene/Phytoene_Synthase_Lik"/>
    <property type="match status" value="1"/>
</dbReference>
<evidence type="ECO:0000256" key="3">
    <source>
        <dbReference type="ARBA" id="ARBA00022746"/>
    </source>
</evidence>
<evidence type="ECO:0000256" key="1">
    <source>
        <dbReference type="ARBA" id="ARBA00004829"/>
    </source>
</evidence>
<sequence length="287" mass="33324">MIDSKLILECEKMMKKGSASFYEAFRFLPSPRKEAVYVIYAFCRLIDDSVDEPEHSPFTLEELEYHFQHLDQAEGHFIWPSLRWLFDNFPISKEPFLKQMSGQRMDLSLTHYQSMDQLEVYCEKVAGSVGEMLLPVLHDSPTLDVQQAGIQLGKAMQIVNIIRDVGEDLNRNRRYIPDEWLATYQYTHTEFEEMTVNFTFKKMINGLMDLAWSWFEEGLSDIESYPTESAFSIKLASNYYAAIMEAVKMNEYQVYTKRAVVSDKKKKAIYVTTLQSALEGVDQSIEA</sequence>
<keyword evidence="2" id="KW-0808">Transferase</keyword>
<dbReference type="Gene3D" id="1.10.600.10">
    <property type="entry name" value="Farnesyl Diphosphate Synthase"/>
    <property type="match status" value="1"/>
</dbReference>
<dbReference type="SFLD" id="SFLDS00005">
    <property type="entry name" value="Isoprenoid_Synthase_Type_I"/>
    <property type="match status" value="1"/>
</dbReference>
<dbReference type="RefSeq" id="WP_163180956.1">
    <property type="nucleotide sequence ID" value="NZ_JAAIWM010000007.1"/>
</dbReference>
<dbReference type="InterPro" id="IPR044843">
    <property type="entry name" value="Trans_IPPS_bact-type"/>
</dbReference>